<dbReference type="EMBL" id="KN835322">
    <property type="protein sequence ID" value="KIK39935.1"/>
    <property type="molecule type" value="Genomic_DNA"/>
</dbReference>
<feature type="region of interest" description="Disordered" evidence="18">
    <location>
        <begin position="1052"/>
        <end position="1123"/>
    </location>
</feature>
<dbReference type="InterPro" id="IPR050344">
    <property type="entry name" value="Peptidase_M1_aminopeptidases"/>
</dbReference>
<evidence type="ECO:0000256" key="5">
    <source>
        <dbReference type="ARBA" id="ARBA00022670"/>
    </source>
</evidence>
<evidence type="ECO:0000259" key="19">
    <source>
        <dbReference type="PROSITE" id="PS51562"/>
    </source>
</evidence>
<dbReference type="InterPro" id="IPR045357">
    <property type="entry name" value="Aminopeptidase_N-like_N"/>
</dbReference>
<dbReference type="Gene3D" id="2.60.40.1730">
    <property type="entry name" value="tricorn interacting facor f3 domain"/>
    <property type="match status" value="1"/>
</dbReference>
<feature type="compositionally biased region" description="Polar residues" evidence="18">
    <location>
        <begin position="951"/>
        <end position="960"/>
    </location>
</feature>
<dbReference type="OrthoDB" id="10031169at2759"/>
<evidence type="ECO:0000256" key="6">
    <source>
        <dbReference type="ARBA" id="ARBA00022679"/>
    </source>
</evidence>
<evidence type="ECO:0000256" key="15">
    <source>
        <dbReference type="PIRSR" id="PIRSR634016-1"/>
    </source>
</evidence>
<dbReference type="Gene3D" id="3.40.50.150">
    <property type="entry name" value="Vaccinia Virus protein VP39"/>
    <property type="match status" value="1"/>
</dbReference>
<dbReference type="Pfam" id="PF01433">
    <property type="entry name" value="Peptidase_M1"/>
    <property type="match status" value="1"/>
</dbReference>
<dbReference type="FunCoup" id="A0A0C9ZQE5">
    <property type="interactions" value="542"/>
</dbReference>
<proteinExistence type="inferred from homology"/>
<comment type="catalytic activity">
    <reaction evidence="13">
        <text>a 5'-end (5'-triphosphoguanosine)-ribonucleoside in mRNA + S-adenosyl-L-methionine = a 5'-end (N(7)-methyl 5'-triphosphoguanosine)-ribonucleoside in mRNA + S-adenosyl-L-homocysteine</text>
        <dbReference type="Rhea" id="RHEA:67008"/>
        <dbReference type="Rhea" id="RHEA-COMP:17166"/>
        <dbReference type="Rhea" id="RHEA-COMP:17167"/>
        <dbReference type="ChEBI" id="CHEBI:57856"/>
        <dbReference type="ChEBI" id="CHEBI:59789"/>
        <dbReference type="ChEBI" id="CHEBI:156461"/>
        <dbReference type="ChEBI" id="CHEBI:167617"/>
        <dbReference type="EC" id="2.1.1.56"/>
    </reaction>
</comment>
<evidence type="ECO:0000313" key="20">
    <source>
        <dbReference type="EMBL" id="KIK39935.1"/>
    </source>
</evidence>
<dbReference type="PANTHER" id="PTHR11533:SF174">
    <property type="entry name" value="PUROMYCIN-SENSITIVE AMINOPEPTIDASE-RELATED"/>
    <property type="match status" value="1"/>
</dbReference>
<organism evidence="20 21">
    <name type="scientific">Suillus luteus UH-Slu-Lm8-n1</name>
    <dbReference type="NCBI Taxonomy" id="930992"/>
    <lineage>
        <taxon>Eukaryota</taxon>
        <taxon>Fungi</taxon>
        <taxon>Dikarya</taxon>
        <taxon>Basidiomycota</taxon>
        <taxon>Agaricomycotina</taxon>
        <taxon>Agaricomycetes</taxon>
        <taxon>Agaricomycetidae</taxon>
        <taxon>Boletales</taxon>
        <taxon>Suillineae</taxon>
        <taxon>Suillaceae</taxon>
        <taxon>Suillus</taxon>
    </lineage>
</organism>
<dbReference type="GO" id="GO:0005737">
    <property type="term" value="C:cytoplasm"/>
    <property type="evidence" value="ECO:0007669"/>
    <property type="project" value="TreeGrafter"/>
</dbReference>
<dbReference type="GO" id="GO:0043171">
    <property type="term" value="P:peptide catabolic process"/>
    <property type="evidence" value="ECO:0007669"/>
    <property type="project" value="TreeGrafter"/>
</dbReference>
<keyword evidence="8" id="KW-0378">Hydrolase</keyword>
<feature type="compositionally biased region" description="Low complexity" evidence="18">
    <location>
        <begin position="970"/>
        <end position="987"/>
    </location>
</feature>
<dbReference type="SUPFAM" id="SSF53335">
    <property type="entry name" value="S-adenosyl-L-methionine-dependent methyltransferases"/>
    <property type="match status" value="1"/>
</dbReference>
<evidence type="ECO:0000256" key="2">
    <source>
        <dbReference type="ARBA" id="ARBA00010136"/>
    </source>
</evidence>
<sequence length="1486" mass="167017">MTTGLPTDSGDFRLPLDVRPTHYDVTIKTDLENSLFEGVVKIDLDVKKKTSTIVFNSADLKLNDASLYSDDLKIMQVDHSPSLDDKAERCVLSFSTPVPAGSKATLSIGFSGELTGAMMGYYKSSFEHDGTKKYYTLTQFEPTAARRAFPCWDEPLLKATFAVTMISRADTVNLSNMSITSEEIYKPKTTKVEDPSLEALFSSLTTQDSPEAQWKISKFQTTPPMSTYLVAYANGRFAYLESSYKSPLSGKTRPLRIYSTPDVIHQAQYALDIKAKVLPIYEQIFDIEYPLPKLDTLVAHDFDAGAMENWGLITGRTSAFLLDPKKADVAAKKRVTVFQSHEIAHMWFGDITTMEWWDYLYLNEGFATLMGEVIVIGKPTHSTFNLTITSFTSVYPEWKVDSSFISEHLNDALDLDAKLSSHPIEVHCPDANQINQIFDSLSYAKAGSVLRMLSNFVGQERFLNGVSIYLKKHLYGNTVTKDLWQGISESTGVDVPRIMDNWISKASMKIGFPVLTVIESENGIHVRQDRFLESGPAEEKDNETIWTVPLALLTATNDKANIDKSVVLDTREKTLAIDTSKPFKLNAGTYGVYRVLYSDERFAAIAKEAAKGDAVFSLNDRIGLVHDVMALSKAGFCKVSSALTIVDILHDEKEFLVWDSIARNITTLVSTWWEHEAVALFAPIVKRLGYEYSPSESVDISQLRTRAVGQAAVAGDSAVVKELKTRFTEYMKTQDDSRIPGDLFRTTILTAVKNGGREEYEFAKALYENPTTPPSKSISAVMAMCASQDEACIKDAYTYILSKARTQDIIYFINGFQTNFCTRRSCAQFFKGNYAELAKRFEGNFSFKDIVSSSFDNLTKEEDYQQIVDFFKDKDTSRYNLALSQTLESLRASRAWIKRSTTDIAEWLSEWKKGSLRSSPPRSSLPQYLEKDALHGDMPAFDPVRDAVMNSPVTQPQSLPSHDYGPLEIPSPSSSRPSSSHATSSPSLTRRATDLASLLNSEPHEPRTPSSARPSSLSHLLLSDDFESEKLNSAPSLGRRLPTAIDIPREQDNSFSRQQHSRSSLSLNTSSPFPSDVHSSSSRIFTTSPLTRSPMAPTSSKTTSSPTTTVRQTLPYNPRQRLTPAGSVLAPMTQDEIQLYKNYRGIGTQRLTNKRKRVQSGEPGDYQERPVKRHAGDVEMVVDHYNLRPEVGVKQRKESPIIGLKNFNNWVKSVLITQFGHPALAAAGPATGPAKKHGKVLDMGCGKGGDLIKWGKARIREMLAVDIADVSVEQARHRWETMHPRRFDATFAAMDCYTEPLTNVFTPQQLAQPFDVVSMQFCMHYAFETAQKARCMLQNVSEWLRPGGIFLGTVPNADQLLARLDQLPPDAKELSFGNSVYKIRFEERTSRPLFGHRYYFYLRDAVENVPEYIVEWDNFVQMAAQYRLYPVFKKEFHEVFEENREHHEFKQLMVRMNVCDATGASSMEDEEWEAVNIYIAFAFEKR</sequence>
<dbReference type="GO" id="GO:0016020">
    <property type="term" value="C:membrane"/>
    <property type="evidence" value="ECO:0007669"/>
    <property type="project" value="TreeGrafter"/>
</dbReference>
<dbReference type="Gene3D" id="1.25.50.20">
    <property type="match status" value="1"/>
</dbReference>
<dbReference type="GO" id="GO:0006508">
    <property type="term" value="P:proteolysis"/>
    <property type="evidence" value="ECO:0007669"/>
    <property type="project" value="UniProtKB-KW"/>
</dbReference>
<gene>
    <name evidence="20" type="ORF">CY34DRAFT_14056</name>
</gene>
<dbReference type="InterPro" id="IPR029063">
    <property type="entry name" value="SAM-dependent_MTases_sf"/>
</dbReference>
<evidence type="ECO:0000256" key="1">
    <source>
        <dbReference type="ARBA" id="ARBA00003378"/>
    </source>
</evidence>
<dbReference type="Proteomes" id="UP000054485">
    <property type="component" value="Unassembled WGS sequence"/>
</dbReference>
<evidence type="ECO:0000256" key="17">
    <source>
        <dbReference type="PIRSR" id="PIRSR634016-4"/>
    </source>
</evidence>
<keyword evidence="5" id="KW-0645">Protease</keyword>
<accession>A0A0C9ZQE5</accession>
<dbReference type="InParanoid" id="A0A0C9ZQE5"/>
<feature type="compositionally biased region" description="Low complexity" evidence="18">
    <location>
        <begin position="1054"/>
        <end position="1082"/>
    </location>
</feature>
<keyword evidence="9 16" id="KW-0862">Zinc</keyword>
<dbReference type="STRING" id="930992.A0A0C9ZQE5"/>
<feature type="compositionally biased region" description="Low complexity" evidence="18">
    <location>
        <begin position="1093"/>
        <end position="1109"/>
    </location>
</feature>
<dbReference type="PANTHER" id="PTHR11533">
    <property type="entry name" value="PROTEASE M1 ZINC METALLOPROTEASE"/>
    <property type="match status" value="1"/>
</dbReference>
<dbReference type="Pfam" id="PF17900">
    <property type="entry name" value="Peptidase_M1_N"/>
    <property type="match status" value="1"/>
</dbReference>
<evidence type="ECO:0000256" key="10">
    <source>
        <dbReference type="ARBA" id="ARBA00023049"/>
    </source>
</evidence>
<dbReference type="InterPro" id="IPR034016">
    <property type="entry name" value="M1_APN-typ"/>
</dbReference>
<keyword evidence="6" id="KW-0808">Transferase</keyword>
<dbReference type="GO" id="GO:0008270">
    <property type="term" value="F:zinc ion binding"/>
    <property type="evidence" value="ECO:0007669"/>
    <property type="project" value="InterPro"/>
</dbReference>
<feature type="binding site" evidence="16">
    <location>
        <position position="345"/>
    </location>
    <ligand>
        <name>Zn(2+)</name>
        <dbReference type="ChEBI" id="CHEBI:29105"/>
        <note>catalytic</note>
    </ligand>
</feature>
<feature type="site" description="Transition state stabilizer" evidence="17">
    <location>
        <position position="443"/>
    </location>
</feature>
<dbReference type="Gene3D" id="1.10.390.10">
    <property type="entry name" value="Neutral Protease Domain 2"/>
    <property type="match status" value="1"/>
</dbReference>
<dbReference type="GO" id="GO:0005615">
    <property type="term" value="C:extracellular space"/>
    <property type="evidence" value="ECO:0007669"/>
    <property type="project" value="TreeGrafter"/>
</dbReference>
<evidence type="ECO:0000313" key="21">
    <source>
        <dbReference type="Proteomes" id="UP000054485"/>
    </source>
</evidence>
<feature type="region of interest" description="Disordered" evidence="18">
    <location>
        <begin position="950"/>
        <end position="989"/>
    </location>
</feature>
<reference evidence="21" key="2">
    <citation type="submission" date="2015-01" db="EMBL/GenBank/DDBJ databases">
        <title>Evolutionary Origins and Diversification of the Mycorrhizal Mutualists.</title>
        <authorList>
            <consortium name="DOE Joint Genome Institute"/>
            <consortium name="Mycorrhizal Genomics Consortium"/>
            <person name="Kohler A."/>
            <person name="Kuo A."/>
            <person name="Nagy L.G."/>
            <person name="Floudas D."/>
            <person name="Copeland A."/>
            <person name="Barry K.W."/>
            <person name="Cichocki N."/>
            <person name="Veneault-Fourrey C."/>
            <person name="LaButti K."/>
            <person name="Lindquist E.A."/>
            <person name="Lipzen A."/>
            <person name="Lundell T."/>
            <person name="Morin E."/>
            <person name="Murat C."/>
            <person name="Riley R."/>
            <person name="Ohm R."/>
            <person name="Sun H."/>
            <person name="Tunlid A."/>
            <person name="Henrissat B."/>
            <person name="Grigoriev I.V."/>
            <person name="Hibbett D.S."/>
            <person name="Martin F."/>
        </authorList>
    </citation>
    <scope>NUCLEOTIDE SEQUENCE [LARGE SCALE GENOMIC DNA]</scope>
    <source>
        <strain evidence="21">UH-Slu-Lm8-n1</strain>
    </source>
</reference>
<feature type="active site" description="Proton acceptor" evidence="15">
    <location>
        <position position="342"/>
    </location>
</feature>
<dbReference type="SUPFAM" id="SSF55486">
    <property type="entry name" value="Metalloproteases ('zincins'), catalytic domain"/>
    <property type="match status" value="1"/>
</dbReference>
<evidence type="ECO:0000256" key="3">
    <source>
        <dbReference type="ARBA" id="ARBA00022438"/>
    </source>
</evidence>
<dbReference type="InterPro" id="IPR042097">
    <property type="entry name" value="Aminopeptidase_N-like_N_sf"/>
</dbReference>
<dbReference type="Pfam" id="PF11838">
    <property type="entry name" value="ERAP1_C"/>
    <property type="match status" value="1"/>
</dbReference>
<dbReference type="Pfam" id="PF03291">
    <property type="entry name" value="mRNA_G-N7_MeTrfase"/>
    <property type="match status" value="1"/>
</dbReference>
<comment type="function">
    <text evidence="1">Responsible for methylating the 5'-cap structure of mRNAs.</text>
</comment>
<feature type="domain" description="MRNA cap 0 methyltransferase" evidence="19">
    <location>
        <begin position="1199"/>
        <end position="1486"/>
    </location>
</feature>
<reference evidence="20 21" key="1">
    <citation type="submission" date="2014-04" db="EMBL/GenBank/DDBJ databases">
        <authorList>
            <consortium name="DOE Joint Genome Institute"/>
            <person name="Kuo A."/>
            <person name="Ruytinx J."/>
            <person name="Rineau F."/>
            <person name="Colpaert J."/>
            <person name="Kohler A."/>
            <person name="Nagy L.G."/>
            <person name="Floudas D."/>
            <person name="Copeland A."/>
            <person name="Barry K.W."/>
            <person name="Cichocki N."/>
            <person name="Veneault-Fourrey C."/>
            <person name="LaButti K."/>
            <person name="Lindquist E.A."/>
            <person name="Lipzen A."/>
            <person name="Lundell T."/>
            <person name="Morin E."/>
            <person name="Murat C."/>
            <person name="Sun H."/>
            <person name="Tunlid A."/>
            <person name="Henrissat B."/>
            <person name="Grigoriev I.V."/>
            <person name="Hibbett D.S."/>
            <person name="Martin F."/>
            <person name="Nordberg H.P."/>
            <person name="Cantor M.N."/>
            <person name="Hua S.X."/>
        </authorList>
    </citation>
    <scope>NUCLEOTIDE SEQUENCE [LARGE SCALE GENOMIC DNA]</scope>
    <source>
        <strain evidence="20 21">UH-Slu-Lm8-n1</strain>
    </source>
</reference>
<dbReference type="HOGENOM" id="CLU_249399_0_0_1"/>
<evidence type="ECO:0000256" key="7">
    <source>
        <dbReference type="ARBA" id="ARBA00022723"/>
    </source>
</evidence>
<dbReference type="InterPro" id="IPR004971">
    <property type="entry name" value="mRNA_G-N7_MeTrfase_dom"/>
</dbReference>
<keyword evidence="4" id="KW-0489">Methyltransferase</keyword>
<evidence type="ECO:0000256" key="14">
    <source>
        <dbReference type="ARBA" id="ARBA00049739"/>
    </source>
</evidence>
<evidence type="ECO:0000256" key="8">
    <source>
        <dbReference type="ARBA" id="ARBA00022801"/>
    </source>
</evidence>
<keyword evidence="21" id="KW-1185">Reference proteome</keyword>
<protein>
    <recommendedName>
        <fullName evidence="14">mRNA cap guanine-N(7) methyltransferase</fullName>
    </recommendedName>
    <alternativeName>
        <fullName evidence="11">mRNA (guanine-N(7))-methyltransferase</fullName>
    </alternativeName>
    <alternativeName>
        <fullName evidence="12">mRNA cap methyltransferase</fullName>
    </alternativeName>
</protein>
<name>A0A0C9ZQE5_9AGAM</name>
<keyword evidence="10" id="KW-0482">Metalloprotease</keyword>
<keyword evidence="3" id="KW-0031">Aminopeptidase</keyword>
<feature type="binding site" evidence="16">
    <location>
        <position position="341"/>
    </location>
    <ligand>
        <name>Zn(2+)</name>
        <dbReference type="ChEBI" id="CHEBI:29105"/>
        <note>catalytic</note>
    </ligand>
</feature>
<dbReference type="CDD" id="cd02440">
    <property type="entry name" value="AdoMet_MTases"/>
    <property type="match status" value="1"/>
</dbReference>
<evidence type="ECO:0000256" key="16">
    <source>
        <dbReference type="PIRSR" id="PIRSR634016-3"/>
    </source>
</evidence>
<dbReference type="InterPro" id="IPR014782">
    <property type="entry name" value="Peptidase_M1_dom"/>
</dbReference>
<evidence type="ECO:0000256" key="12">
    <source>
        <dbReference type="ARBA" id="ARBA00033387"/>
    </source>
</evidence>
<dbReference type="GO" id="GO:0070006">
    <property type="term" value="F:metalloaminopeptidase activity"/>
    <property type="evidence" value="ECO:0007669"/>
    <property type="project" value="TreeGrafter"/>
</dbReference>
<comment type="cofactor">
    <cofactor evidence="16">
        <name>Zn(2+)</name>
        <dbReference type="ChEBI" id="CHEBI:29105"/>
    </cofactor>
    <text evidence="16">Binds 1 zinc ion per subunit.</text>
</comment>
<dbReference type="SUPFAM" id="SSF63737">
    <property type="entry name" value="Leukotriene A4 hydrolase N-terminal domain"/>
    <property type="match status" value="1"/>
</dbReference>
<dbReference type="PROSITE" id="PS51562">
    <property type="entry name" value="RNA_CAP0_MT"/>
    <property type="match status" value="1"/>
</dbReference>
<dbReference type="GO" id="GO:0004482">
    <property type="term" value="F:mRNA 5'-cap (guanine-N7-)-methyltransferase activity"/>
    <property type="evidence" value="ECO:0007669"/>
    <property type="project" value="UniProtKB-EC"/>
</dbReference>
<comment type="similarity">
    <text evidence="2">Belongs to the peptidase M1 family.</text>
</comment>
<feature type="binding site" evidence="16">
    <location>
        <position position="364"/>
    </location>
    <ligand>
        <name>Zn(2+)</name>
        <dbReference type="ChEBI" id="CHEBI:29105"/>
        <note>catalytic</note>
    </ligand>
</feature>
<dbReference type="Gene3D" id="2.60.40.1910">
    <property type="match status" value="1"/>
</dbReference>
<evidence type="ECO:0000256" key="11">
    <source>
        <dbReference type="ARBA" id="ARBA00032772"/>
    </source>
</evidence>
<dbReference type="FunFam" id="1.10.390.10:FF:000006">
    <property type="entry name" value="Puromycin-sensitive aminopeptidase"/>
    <property type="match status" value="1"/>
</dbReference>
<dbReference type="InterPro" id="IPR027268">
    <property type="entry name" value="Peptidase_M4/M1_CTD_sf"/>
</dbReference>
<evidence type="ECO:0000256" key="9">
    <source>
        <dbReference type="ARBA" id="ARBA00022833"/>
    </source>
</evidence>
<dbReference type="GO" id="GO:0042277">
    <property type="term" value="F:peptide binding"/>
    <property type="evidence" value="ECO:0007669"/>
    <property type="project" value="TreeGrafter"/>
</dbReference>
<evidence type="ECO:0000256" key="4">
    <source>
        <dbReference type="ARBA" id="ARBA00022603"/>
    </source>
</evidence>
<dbReference type="CDD" id="cd09601">
    <property type="entry name" value="M1_APN-Q_like"/>
    <property type="match status" value="1"/>
</dbReference>
<evidence type="ECO:0000256" key="18">
    <source>
        <dbReference type="SAM" id="MobiDB-lite"/>
    </source>
</evidence>
<evidence type="ECO:0000256" key="13">
    <source>
        <dbReference type="ARBA" id="ARBA00044712"/>
    </source>
</evidence>
<keyword evidence="7 16" id="KW-0479">Metal-binding</keyword>
<dbReference type="InterPro" id="IPR024571">
    <property type="entry name" value="ERAP1-like_C_dom"/>
</dbReference>